<evidence type="ECO:0000256" key="3">
    <source>
        <dbReference type="ARBA" id="ARBA00022490"/>
    </source>
</evidence>
<proteinExistence type="inferred from homology"/>
<reference evidence="7" key="1">
    <citation type="journal article" date="2019" name="Int. J. Syst. Evol. Microbiol.">
        <title>The Global Catalogue of Microorganisms (GCM) 10K type strain sequencing project: providing services to taxonomists for standard genome sequencing and annotation.</title>
        <authorList>
            <consortium name="The Broad Institute Genomics Platform"/>
            <consortium name="The Broad Institute Genome Sequencing Center for Infectious Disease"/>
            <person name="Wu L."/>
            <person name="Ma J."/>
        </authorList>
    </citation>
    <scope>NUCLEOTIDE SEQUENCE [LARGE SCALE GENOMIC DNA]</scope>
    <source>
        <strain evidence="7">JCM 32226</strain>
    </source>
</reference>
<dbReference type="SUPFAM" id="SSF55594">
    <property type="entry name" value="HPr-like"/>
    <property type="match status" value="1"/>
</dbReference>
<dbReference type="InterPro" id="IPR035895">
    <property type="entry name" value="HPr-like_sf"/>
</dbReference>
<dbReference type="PROSITE" id="PS51350">
    <property type="entry name" value="PTS_HPR_DOM"/>
    <property type="match status" value="1"/>
</dbReference>
<dbReference type="PROSITE" id="PS00589">
    <property type="entry name" value="PTS_HPR_SER"/>
    <property type="match status" value="1"/>
</dbReference>
<dbReference type="InterPro" id="IPR002114">
    <property type="entry name" value="PTS_HPr_Ser_P_site"/>
</dbReference>
<evidence type="ECO:0000256" key="1">
    <source>
        <dbReference type="ARBA" id="ARBA00004496"/>
    </source>
</evidence>
<keyword evidence="4" id="KW-0598">Phosphotransferase system</keyword>
<comment type="caution">
    <text evidence="6">The sequence shown here is derived from an EMBL/GenBank/DDBJ whole genome shotgun (WGS) entry which is preliminary data.</text>
</comment>
<dbReference type="EMBL" id="BAABFC010000012">
    <property type="protein sequence ID" value="GAA4498463.1"/>
    <property type="molecule type" value="Genomic_DNA"/>
</dbReference>
<accession>A0ABP8Q883</accession>
<evidence type="ECO:0000259" key="5">
    <source>
        <dbReference type="PROSITE" id="PS51350"/>
    </source>
</evidence>
<evidence type="ECO:0000256" key="4">
    <source>
        <dbReference type="ARBA" id="ARBA00022683"/>
    </source>
</evidence>
<keyword evidence="7" id="KW-1185">Reference proteome</keyword>
<name>A0ABP8Q883_9GAMM</name>
<dbReference type="PANTHER" id="PTHR33705">
    <property type="entry name" value="PHOSPHOCARRIER PROTEIN HPR"/>
    <property type="match status" value="1"/>
</dbReference>
<dbReference type="PANTHER" id="PTHR33705:SF2">
    <property type="entry name" value="PHOSPHOCARRIER PROTEIN NPR"/>
    <property type="match status" value="1"/>
</dbReference>
<sequence>MPRIEKRLPIVNKLGLHARAAIKLVQLTASFAATVTVCNGERQADADSVMGLLMLEAAQGETIRVICEGDDAAALMAAVEQLVADRFDENE</sequence>
<dbReference type="NCBIfam" id="TIGR01003">
    <property type="entry name" value="PTS_HPr_family"/>
    <property type="match status" value="1"/>
</dbReference>
<evidence type="ECO:0000313" key="7">
    <source>
        <dbReference type="Proteomes" id="UP001501321"/>
    </source>
</evidence>
<feature type="domain" description="HPr" evidence="5">
    <location>
        <begin position="3"/>
        <end position="90"/>
    </location>
</feature>
<evidence type="ECO:0000313" key="6">
    <source>
        <dbReference type="EMBL" id="GAA4498463.1"/>
    </source>
</evidence>
<dbReference type="RefSeq" id="WP_345012011.1">
    <property type="nucleotide sequence ID" value="NZ_BAABFC010000012.1"/>
</dbReference>
<dbReference type="Gene3D" id="3.30.1340.10">
    <property type="entry name" value="HPr-like"/>
    <property type="match status" value="1"/>
</dbReference>
<comment type="similarity">
    <text evidence="2">Belongs to the HPr family.</text>
</comment>
<dbReference type="Pfam" id="PF00381">
    <property type="entry name" value="PTS-HPr"/>
    <property type="match status" value="1"/>
</dbReference>
<gene>
    <name evidence="6" type="ORF">GCM10023095_16890</name>
</gene>
<evidence type="ECO:0000256" key="2">
    <source>
        <dbReference type="ARBA" id="ARBA00010736"/>
    </source>
</evidence>
<dbReference type="InterPro" id="IPR000032">
    <property type="entry name" value="HPr-like"/>
</dbReference>
<dbReference type="InterPro" id="IPR050399">
    <property type="entry name" value="HPr"/>
</dbReference>
<dbReference type="Proteomes" id="UP001501321">
    <property type="component" value="Unassembled WGS sequence"/>
</dbReference>
<dbReference type="PRINTS" id="PR00107">
    <property type="entry name" value="PHOSPHOCPHPR"/>
</dbReference>
<keyword evidence="3" id="KW-0963">Cytoplasm</keyword>
<organism evidence="6 7">
    <name type="scientific">Pseudaeromonas paramecii</name>
    <dbReference type="NCBI Taxonomy" id="2138166"/>
    <lineage>
        <taxon>Bacteria</taxon>
        <taxon>Pseudomonadati</taxon>
        <taxon>Pseudomonadota</taxon>
        <taxon>Gammaproteobacteria</taxon>
        <taxon>Aeromonadales</taxon>
        <taxon>Aeromonadaceae</taxon>
        <taxon>Pseudaeromonas</taxon>
    </lineage>
</organism>
<protein>
    <submittedName>
        <fullName evidence="6">HPr family phosphocarrier protein</fullName>
    </submittedName>
</protein>
<comment type="subcellular location">
    <subcellularLocation>
        <location evidence="1">Cytoplasm</location>
    </subcellularLocation>
</comment>